<protein>
    <recommendedName>
        <fullName evidence="1">N-acetyltransferase domain-containing protein</fullName>
    </recommendedName>
</protein>
<dbReference type="PANTHER" id="PTHR43233:SF1">
    <property type="entry name" value="FAMILY N-ACETYLTRANSFERASE, PUTATIVE (AFU_ORTHOLOGUE AFUA_6G03350)-RELATED"/>
    <property type="match status" value="1"/>
</dbReference>
<gene>
    <name evidence="2" type="ORF">EHS25_006746</name>
</gene>
<feature type="domain" description="N-acetyltransferase" evidence="1">
    <location>
        <begin position="63"/>
        <end position="146"/>
    </location>
</feature>
<dbReference type="EMBL" id="RSCD01000003">
    <property type="protein sequence ID" value="RSH94092.1"/>
    <property type="molecule type" value="Genomic_DNA"/>
</dbReference>
<dbReference type="SUPFAM" id="SSF55729">
    <property type="entry name" value="Acyl-CoA N-acyltransferases (Nat)"/>
    <property type="match status" value="1"/>
</dbReference>
<dbReference type="UniPathway" id="UPA00113">
    <property type="reaction ID" value="UER00529"/>
</dbReference>
<dbReference type="Proteomes" id="UP000279259">
    <property type="component" value="Unassembled WGS sequence"/>
</dbReference>
<reference evidence="2 3" key="1">
    <citation type="submission" date="2018-11" db="EMBL/GenBank/DDBJ databases">
        <title>Genome sequence of Saitozyma podzolica DSM 27192.</title>
        <authorList>
            <person name="Aliyu H."/>
            <person name="Gorte O."/>
            <person name="Ochsenreither K."/>
        </authorList>
    </citation>
    <scope>NUCLEOTIDE SEQUENCE [LARGE SCALE GENOMIC DNA]</scope>
    <source>
        <strain evidence="2 3">DSM 27192</strain>
    </source>
</reference>
<dbReference type="Pfam" id="PF13508">
    <property type="entry name" value="Acetyltransf_7"/>
    <property type="match status" value="1"/>
</dbReference>
<sequence>MSSEYIIQPSLPSPADYVRLRTLSGLSPPPASAVPLALSNSIHCLLATTSPTSTSPDPSEVVVVGMVRLIGDGALFLQLVDVCVDPAHQGRGLGDRLVSRMCEWIDENAGEAYVSLIADPMGQGLYRKKGFVETSGIGMRRSKWGR</sequence>
<organism evidence="2 3">
    <name type="scientific">Saitozyma podzolica</name>
    <dbReference type="NCBI Taxonomy" id="1890683"/>
    <lineage>
        <taxon>Eukaryota</taxon>
        <taxon>Fungi</taxon>
        <taxon>Dikarya</taxon>
        <taxon>Basidiomycota</taxon>
        <taxon>Agaricomycotina</taxon>
        <taxon>Tremellomycetes</taxon>
        <taxon>Tremellales</taxon>
        <taxon>Trimorphomycetaceae</taxon>
        <taxon>Saitozyma</taxon>
    </lineage>
</organism>
<keyword evidence="3" id="KW-1185">Reference proteome</keyword>
<proteinExistence type="predicted"/>
<dbReference type="InterPro" id="IPR016181">
    <property type="entry name" value="Acyl_CoA_acyltransferase"/>
</dbReference>
<evidence type="ECO:0000313" key="3">
    <source>
        <dbReference type="Proteomes" id="UP000279259"/>
    </source>
</evidence>
<evidence type="ECO:0000313" key="2">
    <source>
        <dbReference type="EMBL" id="RSH94092.1"/>
    </source>
</evidence>
<evidence type="ECO:0000259" key="1">
    <source>
        <dbReference type="PROSITE" id="PS51186"/>
    </source>
</evidence>
<name>A0A427YSN2_9TREE</name>
<dbReference type="PANTHER" id="PTHR43233">
    <property type="entry name" value="FAMILY N-ACETYLTRANSFERASE, PUTATIVE (AFU_ORTHOLOGUE AFUA_6G03350)-RELATED"/>
    <property type="match status" value="1"/>
</dbReference>
<dbReference type="InterPro" id="IPR053144">
    <property type="entry name" value="Acetyltransferase_Butenolide"/>
</dbReference>
<dbReference type="Gene3D" id="3.40.630.30">
    <property type="match status" value="1"/>
</dbReference>
<dbReference type="GO" id="GO:0016747">
    <property type="term" value="F:acyltransferase activity, transferring groups other than amino-acyl groups"/>
    <property type="evidence" value="ECO:0007669"/>
    <property type="project" value="InterPro"/>
</dbReference>
<dbReference type="GO" id="GO:0006048">
    <property type="term" value="P:UDP-N-acetylglucosamine biosynthetic process"/>
    <property type="evidence" value="ECO:0007669"/>
    <property type="project" value="UniProtKB-UniPathway"/>
</dbReference>
<comment type="caution">
    <text evidence="2">The sequence shown here is derived from an EMBL/GenBank/DDBJ whole genome shotgun (WGS) entry which is preliminary data.</text>
</comment>
<dbReference type="CDD" id="cd04301">
    <property type="entry name" value="NAT_SF"/>
    <property type="match status" value="1"/>
</dbReference>
<dbReference type="OrthoDB" id="2744543at2759"/>
<dbReference type="STRING" id="1890683.A0A427YSN2"/>
<accession>A0A427YSN2</accession>
<dbReference type="PROSITE" id="PS51186">
    <property type="entry name" value="GNAT"/>
    <property type="match status" value="1"/>
</dbReference>
<dbReference type="AlphaFoldDB" id="A0A427YSN2"/>
<dbReference type="InterPro" id="IPR000182">
    <property type="entry name" value="GNAT_dom"/>
</dbReference>